<feature type="signal peptide" evidence="4">
    <location>
        <begin position="1"/>
        <end position="19"/>
    </location>
</feature>
<dbReference type="CDD" id="cd13676">
    <property type="entry name" value="PBP2_TRAP_DctP2_like"/>
    <property type="match status" value="1"/>
</dbReference>
<dbReference type="OrthoDB" id="2087at2"/>
<dbReference type="Pfam" id="PF03480">
    <property type="entry name" value="DctP"/>
    <property type="match status" value="1"/>
</dbReference>
<dbReference type="NCBIfam" id="NF037995">
    <property type="entry name" value="TRAP_S1"/>
    <property type="match status" value="1"/>
</dbReference>
<dbReference type="PROSITE" id="PS51257">
    <property type="entry name" value="PROKAR_LIPOPROTEIN"/>
    <property type="match status" value="1"/>
</dbReference>
<dbReference type="PIRSF" id="PIRSF006470">
    <property type="entry name" value="DctB"/>
    <property type="match status" value="1"/>
</dbReference>
<dbReference type="Gene3D" id="3.40.190.170">
    <property type="entry name" value="Bacterial extracellular solute-binding protein, family 7"/>
    <property type="match status" value="1"/>
</dbReference>
<dbReference type="RefSeq" id="WP_115361821.1">
    <property type="nucleotide sequence ID" value="NZ_CP038012.1"/>
</dbReference>
<evidence type="ECO:0000256" key="4">
    <source>
        <dbReference type="SAM" id="SignalP"/>
    </source>
</evidence>
<dbReference type="InterPro" id="IPR004682">
    <property type="entry name" value="TRAP_DctP"/>
</dbReference>
<gene>
    <name evidence="5" type="primary">yiaO_2</name>
    <name evidence="5" type="ORF">NCTC4822_02012</name>
</gene>
<sequence length="334" mass="37707">MRKKIVLFLSVTVLLFMLAGCSENGDAGGEGTKLQLGHALSEGTPAAELIEEMAEKVNERTDGRVSFDIFPNSQLGSETEMLEQVKLGTMDSAGIMIGTMQSLDPKLAIEDLPYMWKDIEHARSAYEGEFGDYLADIIEKQGMKKIGYLEWGFRHITNNKQPIVTPEDMKGMKIRVAETKLRVDAFEKIGALPTVMAFSELYGALQQGTVDAQENPLANIVAPKFYEVQDYLSLTGHFYNTIMLVVSSDVWEKISEEDQQIILEEAEKIQQEVIVQNDAQEDEYIESLKENGMQVNDDVNKEAFRDAMLPVYEKWEKDVFGEELMNIYREASGW</sequence>
<evidence type="ECO:0000313" key="5">
    <source>
        <dbReference type="EMBL" id="SUJ10611.1"/>
    </source>
</evidence>
<keyword evidence="6" id="KW-1185">Reference proteome</keyword>
<dbReference type="InterPro" id="IPR018389">
    <property type="entry name" value="DctP_fam"/>
</dbReference>
<dbReference type="GO" id="GO:0055085">
    <property type="term" value="P:transmembrane transport"/>
    <property type="evidence" value="ECO:0007669"/>
    <property type="project" value="InterPro"/>
</dbReference>
<dbReference type="PANTHER" id="PTHR33376:SF7">
    <property type="entry name" value="C4-DICARBOXYLATE-BINDING PROTEIN DCTB"/>
    <property type="match status" value="1"/>
</dbReference>
<evidence type="ECO:0000256" key="2">
    <source>
        <dbReference type="ARBA" id="ARBA00022448"/>
    </source>
</evidence>
<dbReference type="AlphaFoldDB" id="A0A380C1M0"/>
<dbReference type="Proteomes" id="UP000254519">
    <property type="component" value="Unassembled WGS sequence"/>
</dbReference>
<dbReference type="PANTHER" id="PTHR33376">
    <property type="match status" value="1"/>
</dbReference>
<keyword evidence="3 4" id="KW-0732">Signal</keyword>
<keyword evidence="5" id="KW-0675">Receptor</keyword>
<organism evidence="5 6">
    <name type="scientific">Sporosarcina pasteurii</name>
    <name type="common">Bacillus pasteurii</name>
    <dbReference type="NCBI Taxonomy" id="1474"/>
    <lineage>
        <taxon>Bacteria</taxon>
        <taxon>Bacillati</taxon>
        <taxon>Bacillota</taxon>
        <taxon>Bacilli</taxon>
        <taxon>Bacillales</taxon>
        <taxon>Caryophanaceae</taxon>
        <taxon>Sporosarcina</taxon>
    </lineage>
</organism>
<dbReference type="EMBL" id="UGYZ01000002">
    <property type="protein sequence ID" value="SUJ10611.1"/>
    <property type="molecule type" value="Genomic_DNA"/>
</dbReference>
<proteinExistence type="inferred from homology"/>
<name>A0A380C1M0_SPOPA</name>
<evidence type="ECO:0000256" key="3">
    <source>
        <dbReference type="ARBA" id="ARBA00022729"/>
    </source>
</evidence>
<dbReference type="NCBIfam" id="TIGR00787">
    <property type="entry name" value="dctP"/>
    <property type="match status" value="1"/>
</dbReference>
<evidence type="ECO:0000313" key="6">
    <source>
        <dbReference type="Proteomes" id="UP000254519"/>
    </source>
</evidence>
<reference evidence="5 6" key="1">
    <citation type="submission" date="2018-06" db="EMBL/GenBank/DDBJ databases">
        <authorList>
            <consortium name="Pathogen Informatics"/>
            <person name="Doyle S."/>
        </authorList>
    </citation>
    <scope>NUCLEOTIDE SEQUENCE [LARGE SCALE GENOMIC DNA]</scope>
    <source>
        <strain evidence="6">ATCC 11859 / DSM 33 / NCIB 8841 / NCTC 4822</strain>
    </source>
</reference>
<dbReference type="InterPro" id="IPR038404">
    <property type="entry name" value="TRAP_DctP_sf"/>
</dbReference>
<accession>A0A380C1M0</accession>
<evidence type="ECO:0000256" key="1">
    <source>
        <dbReference type="ARBA" id="ARBA00009023"/>
    </source>
</evidence>
<dbReference type="GO" id="GO:0030288">
    <property type="term" value="C:outer membrane-bounded periplasmic space"/>
    <property type="evidence" value="ECO:0007669"/>
    <property type="project" value="InterPro"/>
</dbReference>
<keyword evidence="2" id="KW-0813">Transport</keyword>
<comment type="similarity">
    <text evidence="1">Belongs to the bacterial solute-binding protein 7 family.</text>
</comment>
<protein>
    <submittedName>
        <fullName evidence="5">Extracytoplasmic solute receptor protein yiaO</fullName>
    </submittedName>
</protein>
<feature type="chain" id="PRO_5038356071" evidence="4">
    <location>
        <begin position="20"/>
        <end position="334"/>
    </location>
</feature>